<dbReference type="Gene3D" id="3.40.50.720">
    <property type="entry name" value="NAD(P)-binding Rossmann-like Domain"/>
    <property type="match status" value="1"/>
</dbReference>
<dbReference type="InterPro" id="IPR050177">
    <property type="entry name" value="Lipid_A_modif_metabolic_enz"/>
</dbReference>
<feature type="domain" description="NAD-dependent epimerase/dehydratase" evidence="2">
    <location>
        <begin position="3"/>
        <end position="206"/>
    </location>
</feature>
<dbReference type="InterPro" id="IPR036291">
    <property type="entry name" value="NAD(P)-bd_dom_sf"/>
</dbReference>
<dbReference type="PANTHER" id="PTHR43245">
    <property type="entry name" value="BIFUNCTIONAL POLYMYXIN RESISTANCE PROTEIN ARNA"/>
    <property type="match status" value="1"/>
</dbReference>
<organism evidence="3 4">
    <name type="scientific">Terrabacter carboxydivorans</name>
    <dbReference type="NCBI Taxonomy" id="619730"/>
    <lineage>
        <taxon>Bacteria</taxon>
        <taxon>Bacillati</taxon>
        <taxon>Actinomycetota</taxon>
        <taxon>Actinomycetes</taxon>
        <taxon>Micrococcales</taxon>
        <taxon>Intrasporangiaceae</taxon>
        <taxon>Terrabacter</taxon>
    </lineage>
</organism>
<reference evidence="4" key="1">
    <citation type="journal article" date="2019" name="Int. J. Syst. Evol. Microbiol.">
        <title>The Global Catalogue of Microorganisms (GCM) 10K type strain sequencing project: providing services to taxonomists for standard genome sequencing and annotation.</title>
        <authorList>
            <consortium name="The Broad Institute Genomics Platform"/>
            <consortium name="The Broad Institute Genome Sequencing Center for Infectious Disease"/>
            <person name="Wu L."/>
            <person name="Ma J."/>
        </authorList>
    </citation>
    <scope>NUCLEOTIDE SEQUENCE [LARGE SCALE GENOMIC DNA]</scope>
    <source>
        <strain evidence="4">JCM 16259</strain>
    </source>
</reference>
<keyword evidence="4" id="KW-1185">Reference proteome</keyword>
<evidence type="ECO:0000259" key="2">
    <source>
        <dbReference type="Pfam" id="PF01370"/>
    </source>
</evidence>
<protein>
    <submittedName>
        <fullName evidence="3">NAD(P)-dependent oxidoreductase</fullName>
    </submittedName>
</protein>
<dbReference type="EMBL" id="BAAARE010000004">
    <property type="protein sequence ID" value="GAA2476050.1"/>
    <property type="molecule type" value="Genomic_DNA"/>
</dbReference>
<dbReference type="RefSeq" id="WP_344253860.1">
    <property type="nucleotide sequence ID" value="NZ_BAAARE010000004.1"/>
</dbReference>
<dbReference type="Pfam" id="PF01370">
    <property type="entry name" value="Epimerase"/>
    <property type="match status" value="1"/>
</dbReference>
<name>A0ABP5YA35_9MICO</name>
<evidence type="ECO:0000313" key="3">
    <source>
        <dbReference type="EMBL" id="GAA2476050.1"/>
    </source>
</evidence>
<sequence length="323" mass="34251">MRVAVTGASGFVGGVVVELLLARGHDVLALSRRPVPPRPGLVHRPWDLTTGPLADPPEVDVVVHAAAHVDEWDPWPVHRAVTVDGTGAVLTTWPRARIVLVSSCSVYPLRAPRRPRHHFSEDVAPSRRPLSAYSRAKAAQERVVLDREGTVVLRPHAVHGPGDPTLLPRLARARRGGRLVCPGGPDTLVHLTDVRLVAQAVAAACEIPCGTAVLNVADAAPLRLAAVAAGVAIANRWPERPLFTGSLAAWTAALALEGPARLLRASSPPVLTAYAVSHLAVSRVFDTTLLRERLGVEPGPTDLSRWRPAPTADADGASDDSHP</sequence>
<comment type="caution">
    <text evidence="3">The sequence shown here is derived from an EMBL/GenBank/DDBJ whole genome shotgun (WGS) entry which is preliminary data.</text>
</comment>
<accession>A0ABP5YA35</accession>
<evidence type="ECO:0000256" key="1">
    <source>
        <dbReference type="SAM" id="MobiDB-lite"/>
    </source>
</evidence>
<proteinExistence type="predicted"/>
<evidence type="ECO:0000313" key="4">
    <source>
        <dbReference type="Proteomes" id="UP001500730"/>
    </source>
</evidence>
<dbReference type="PANTHER" id="PTHR43245:SF51">
    <property type="entry name" value="SHORT CHAIN DEHYDROGENASE_REDUCTASE FAMILY 42E, MEMBER 2"/>
    <property type="match status" value="1"/>
</dbReference>
<dbReference type="Proteomes" id="UP001500730">
    <property type="component" value="Unassembled WGS sequence"/>
</dbReference>
<dbReference type="SUPFAM" id="SSF51735">
    <property type="entry name" value="NAD(P)-binding Rossmann-fold domains"/>
    <property type="match status" value="1"/>
</dbReference>
<feature type="region of interest" description="Disordered" evidence="1">
    <location>
        <begin position="300"/>
        <end position="323"/>
    </location>
</feature>
<dbReference type="InterPro" id="IPR001509">
    <property type="entry name" value="Epimerase_deHydtase"/>
</dbReference>
<gene>
    <name evidence="3" type="ORF">GCM10009858_11840</name>
</gene>